<keyword evidence="5" id="KW-1185">Reference proteome</keyword>
<feature type="region of interest" description="Disordered" evidence="1">
    <location>
        <begin position="24"/>
        <end position="63"/>
    </location>
</feature>
<dbReference type="Pfam" id="PF02469">
    <property type="entry name" value="Fasciclin"/>
    <property type="match status" value="1"/>
</dbReference>
<dbReference type="InterPro" id="IPR000782">
    <property type="entry name" value="FAS1_domain"/>
</dbReference>
<dbReference type="RefSeq" id="WP_272002486.1">
    <property type="nucleotide sequence ID" value="NZ_JAQNDN010000018.1"/>
</dbReference>
<dbReference type="InterPro" id="IPR050904">
    <property type="entry name" value="Adhesion/Biosynth-related"/>
</dbReference>
<feature type="signal peptide" evidence="2">
    <location>
        <begin position="1"/>
        <end position="17"/>
    </location>
</feature>
<name>A0ABT5BEC2_9BACT</name>
<protein>
    <submittedName>
        <fullName evidence="4">Fasciclin domain-containing protein</fullName>
    </submittedName>
</protein>
<keyword evidence="2" id="KW-0732">Signal</keyword>
<dbReference type="InterPro" id="IPR036378">
    <property type="entry name" value="FAS1_dom_sf"/>
</dbReference>
<comment type="caution">
    <text evidence="4">The sequence shown here is derived from an EMBL/GenBank/DDBJ whole genome shotgun (WGS) entry which is preliminary data.</text>
</comment>
<dbReference type="EMBL" id="JAQNDN010000018">
    <property type="protein sequence ID" value="MDC0671768.1"/>
    <property type="molecule type" value="Genomic_DNA"/>
</dbReference>
<dbReference type="PANTHER" id="PTHR10900:SF77">
    <property type="entry name" value="FI19380P1"/>
    <property type="match status" value="1"/>
</dbReference>
<accession>A0ABT5BEC2</accession>
<dbReference type="Proteomes" id="UP001217838">
    <property type="component" value="Unassembled WGS sequence"/>
</dbReference>
<evidence type="ECO:0000259" key="3">
    <source>
        <dbReference type="PROSITE" id="PS50213"/>
    </source>
</evidence>
<evidence type="ECO:0000256" key="2">
    <source>
        <dbReference type="SAM" id="SignalP"/>
    </source>
</evidence>
<gene>
    <name evidence="4" type="ORF">POL58_28745</name>
</gene>
<evidence type="ECO:0000313" key="5">
    <source>
        <dbReference type="Proteomes" id="UP001217838"/>
    </source>
</evidence>
<dbReference type="PROSITE" id="PS50213">
    <property type="entry name" value="FAS1"/>
    <property type="match status" value="1"/>
</dbReference>
<reference evidence="4 5" key="1">
    <citation type="submission" date="2022-11" db="EMBL/GenBank/DDBJ databases">
        <title>Minimal conservation of predation-associated metabolite biosynthetic gene clusters underscores biosynthetic potential of Myxococcota including descriptions for ten novel species: Archangium lansinium sp. nov., Myxococcus landrumus sp. nov., Nannocystis bai.</title>
        <authorList>
            <person name="Ahearne A."/>
            <person name="Stevens C."/>
            <person name="Dowd S."/>
        </authorList>
    </citation>
    <scope>NUCLEOTIDE SEQUENCE [LARGE SCALE GENOMIC DNA]</scope>
    <source>
        <strain evidence="4 5">NCELM</strain>
    </source>
</reference>
<dbReference type="Gene3D" id="2.30.180.10">
    <property type="entry name" value="FAS1 domain"/>
    <property type="match status" value="1"/>
</dbReference>
<feature type="domain" description="FAS1" evidence="3">
    <location>
        <begin position="66"/>
        <end position="198"/>
    </location>
</feature>
<dbReference type="SUPFAM" id="SSF82153">
    <property type="entry name" value="FAS1 domain"/>
    <property type="match status" value="1"/>
</dbReference>
<feature type="compositionally biased region" description="Low complexity" evidence="1">
    <location>
        <begin position="30"/>
        <end position="42"/>
    </location>
</feature>
<dbReference type="SMART" id="SM00554">
    <property type="entry name" value="FAS1"/>
    <property type="match status" value="1"/>
</dbReference>
<proteinExistence type="predicted"/>
<evidence type="ECO:0000256" key="1">
    <source>
        <dbReference type="SAM" id="MobiDB-lite"/>
    </source>
</evidence>
<organism evidence="4 5">
    <name type="scientific">Nannocystis radixulma</name>
    <dbReference type="NCBI Taxonomy" id="2995305"/>
    <lineage>
        <taxon>Bacteria</taxon>
        <taxon>Pseudomonadati</taxon>
        <taxon>Myxococcota</taxon>
        <taxon>Polyangia</taxon>
        <taxon>Nannocystales</taxon>
        <taxon>Nannocystaceae</taxon>
        <taxon>Nannocystis</taxon>
    </lineage>
</organism>
<feature type="chain" id="PRO_5047412394" evidence="2">
    <location>
        <begin position="18"/>
        <end position="205"/>
    </location>
</feature>
<sequence length="205" mass="21428">MNLRLIALSLLVASATATTNVACKKDSASETPEPVAEAAPEAAPEPEPEAAATPEPAPEAAPAPAAKDLIGVVGGLEKGKTFAELLVVAELDKELVSPEVNLTVLVPSDEAFAKLPKGTLDKWKKNKEQLQKALKYHFIPGVNDTAKIGNFRTAPTAAGPELPIVQSQDSEMTIDGAKLLEVNLAASNGMVHVIDKVLQPGAKKK</sequence>
<dbReference type="PANTHER" id="PTHR10900">
    <property type="entry name" value="PERIOSTIN-RELATED"/>
    <property type="match status" value="1"/>
</dbReference>
<evidence type="ECO:0000313" key="4">
    <source>
        <dbReference type="EMBL" id="MDC0671768.1"/>
    </source>
</evidence>